<dbReference type="GO" id="GO:0016020">
    <property type="term" value="C:membrane"/>
    <property type="evidence" value="ECO:0007669"/>
    <property type="project" value="UniProtKB-SubCell"/>
</dbReference>
<dbReference type="Proteomes" id="UP000241222">
    <property type="component" value="Unassembled WGS sequence"/>
</dbReference>
<dbReference type="FunFam" id="1.10.287.950:FF:000001">
    <property type="entry name" value="Methyl-accepting chemotaxis sensory transducer"/>
    <property type="match status" value="1"/>
</dbReference>
<name>A0A2T3J278_9GAMM</name>
<proteinExistence type="inferred from homology"/>
<evidence type="ECO:0000259" key="6">
    <source>
        <dbReference type="PROSITE" id="PS50111"/>
    </source>
</evidence>
<dbReference type="SMART" id="SM00304">
    <property type="entry name" value="HAMP"/>
    <property type="match status" value="1"/>
</dbReference>
<dbReference type="Pfam" id="PF22673">
    <property type="entry name" value="MCP-like_PDC_1"/>
    <property type="match status" value="1"/>
</dbReference>
<reference evidence="8 9" key="1">
    <citation type="submission" date="2018-03" db="EMBL/GenBank/DDBJ databases">
        <title>Whole genome sequencing of Histamine producing bacteria.</title>
        <authorList>
            <person name="Butler K."/>
        </authorList>
    </citation>
    <scope>NUCLEOTIDE SEQUENCE [LARGE SCALE GENOMIC DNA]</scope>
    <source>
        <strain evidence="8 9">JCM 13586</strain>
    </source>
</reference>
<dbReference type="InterPro" id="IPR003660">
    <property type="entry name" value="HAMP_dom"/>
</dbReference>
<keyword evidence="2 4" id="KW-0807">Transducer</keyword>
<dbReference type="Gene3D" id="3.30.450.20">
    <property type="entry name" value="PAS domain"/>
    <property type="match status" value="2"/>
</dbReference>
<dbReference type="GO" id="GO:0007165">
    <property type="term" value="P:signal transduction"/>
    <property type="evidence" value="ECO:0007669"/>
    <property type="project" value="UniProtKB-KW"/>
</dbReference>
<organism evidence="8 9">
    <name type="scientific">Photobacterium lutimaris</name>
    <dbReference type="NCBI Taxonomy" id="388278"/>
    <lineage>
        <taxon>Bacteria</taxon>
        <taxon>Pseudomonadati</taxon>
        <taxon>Pseudomonadota</taxon>
        <taxon>Gammaproteobacteria</taxon>
        <taxon>Vibrionales</taxon>
        <taxon>Vibrionaceae</taxon>
        <taxon>Photobacterium</taxon>
    </lineage>
</organism>
<dbReference type="Pfam" id="PF00672">
    <property type="entry name" value="HAMP"/>
    <property type="match status" value="1"/>
</dbReference>
<accession>A0A2T3J278</accession>
<keyword evidence="5" id="KW-0472">Membrane</keyword>
<feature type="transmembrane region" description="Helical" evidence="5">
    <location>
        <begin position="349"/>
        <end position="369"/>
    </location>
</feature>
<evidence type="ECO:0000256" key="4">
    <source>
        <dbReference type="PROSITE-ProRule" id="PRU00284"/>
    </source>
</evidence>
<dbReference type="AlphaFoldDB" id="A0A2T3J278"/>
<feature type="domain" description="HAMP" evidence="7">
    <location>
        <begin position="372"/>
        <end position="426"/>
    </location>
</feature>
<feature type="domain" description="Methyl-accepting transducer" evidence="6">
    <location>
        <begin position="431"/>
        <end position="667"/>
    </location>
</feature>
<keyword evidence="5" id="KW-0812">Transmembrane</keyword>
<dbReference type="Gene3D" id="1.10.287.950">
    <property type="entry name" value="Methyl-accepting chemotaxis protein"/>
    <property type="match status" value="1"/>
</dbReference>
<dbReference type="RefSeq" id="WP_107348485.1">
    <property type="nucleotide sequence ID" value="NZ_PYMH01000002.1"/>
</dbReference>
<dbReference type="Pfam" id="PF00015">
    <property type="entry name" value="MCPsignal"/>
    <property type="match status" value="1"/>
</dbReference>
<protein>
    <submittedName>
        <fullName evidence="8">Methyl-accepting chemotaxis protein</fullName>
    </submittedName>
</protein>
<dbReference type="CDD" id="cd12913">
    <property type="entry name" value="PDC1_MCP_like"/>
    <property type="match status" value="1"/>
</dbReference>
<comment type="similarity">
    <text evidence="3">Belongs to the methyl-accepting chemotaxis (MCP) protein family.</text>
</comment>
<dbReference type="PROSITE" id="PS50111">
    <property type="entry name" value="CHEMOTAXIS_TRANSDUC_2"/>
    <property type="match status" value="1"/>
</dbReference>
<evidence type="ECO:0000256" key="3">
    <source>
        <dbReference type="ARBA" id="ARBA00029447"/>
    </source>
</evidence>
<feature type="transmembrane region" description="Helical" evidence="5">
    <location>
        <begin position="12"/>
        <end position="33"/>
    </location>
</feature>
<dbReference type="PANTHER" id="PTHR32089">
    <property type="entry name" value="METHYL-ACCEPTING CHEMOTAXIS PROTEIN MCPB"/>
    <property type="match status" value="1"/>
</dbReference>
<dbReference type="CDD" id="cd06225">
    <property type="entry name" value="HAMP"/>
    <property type="match status" value="1"/>
</dbReference>
<evidence type="ECO:0000256" key="1">
    <source>
        <dbReference type="ARBA" id="ARBA00004370"/>
    </source>
</evidence>
<evidence type="ECO:0000259" key="7">
    <source>
        <dbReference type="PROSITE" id="PS50885"/>
    </source>
</evidence>
<dbReference type="SMART" id="SM00283">
    <property type="entry name" value="MA"/>
    <property type="match status" value="1"/>
</dbReference>
<comment type="subcellular location">
    <subcellularLocation>
        <location evidence="1">Membrane</location>
    </subcellularLocation>
</comment>
<dbReference type="OrthoDB" id="2489132at2"/>
<sequence>MRSLSVKWKIALMAGLGLLATVIVLTGLSFYFASQNQQLVSQQVFSSLRTKSQLVVQAQAEKQSATVQQYLDEAAYRAEMLAQSVLFLKFNAEENYTNSSELRGSISELLRRSVNEFENIHGAFVVFNPDALDGEDSNYVRADYVGANEQGRFSPYWAASPSGEAEQFIYSEQQLLFSQAIWSQCLNNTAGLCVSNPQLAEFGQQAPIVSTITVPLDVNGEVIGVMGIDIRLAPLQTLVQAVDYALFGGIGNVSLISQNNTIVAWDQGQSRIGQTANQADGLPSELAMWLHSSEEQILWTADQQWLYAYTPVKLGQMSWGIVIQLPVEQVLADAIALDSEIALQRDQSILVQIVISLAVAIAGLLLVVIGASRLVAPIRHVAERLEDIAAGEGDLTQRLHVEQKDEIGQLALWFNRFLDKLQATIGDVVGTVNDVGTTSKEAAEVANHTRDGSQAQFREVDMVATASEEMAQTAEQVVGYTETAVVAAGQAESAVRDGHRMIKQSATSMDNLVVRMENAVPVAKELETNSEDINQILQVIEGISEQTNLLALNAAIEAARAGEQGRGFAVVADEVRQLASRTHDSVGQIHTVIEILQQGTREVVVAIEEGNQLAGETSSQVGQAVVSLGQITEAVASIQSMNEQIMHAAQEQQAVSAEVNRNVSNIRGLSENIRGQAERSAGIGERLAKLSQHQQSLAGQFKV</sequence>
<gene>
    <name evidence="8" type="ORF">C9I99_08890</name>
</gene>
<dbReference type="EMBL" id="PYMH01000002">
    <property type="protein sequence ID" value="PSU35167.1"/>
    <property type="molecule type" value="Genomic_DNA"/>
</dbReference>
<keyword evidence="5" id="KW-1133">Transmembrane helix</keyword>
<dbReference type="SUPFAM" id="SSF58104">
    <property type="entry name" value="Methyl-accepting chemotaxis protein (MCP) signaling domain"/>
    <property type="match status" value="1"/>
</dbReference>
<evidence type="ECO:0000313" key="8">
    <source>
        <dbReference type="EMBL" id="PSU35167.1"/>
    </source>
</evidence>
<dbReference type="CDD" id="cd11386">
    <property type="entry name" value="MCP_signal"/>
    <property type="match status" value="1"/>
</dbReference>
<dbReference type="InterPro" id="IPR004089">
    <property type="entry name" value="MCPsignal_dom"/>
</dbReference>
<comment type="caution">
    <text evidence="8">The sequence shown here is derived from an EMBL/GenBank/DDBJ whole genome shotgun (WGS) entry which is preliminary data.</text>
</comment>
<evidence type="ECO:0000313" key="9">
    <source>
        <dbReference type="Proteomes" id="UP000241222"/>
    </source>
</evidence>
<evidence type="ECO:0000256" key="2">
    <source>
        <dbReference type="ARBA" id="ARBA00023224"/>
    </source>
</evidence>
<dbReference type="GO" id="GO:0006935">
    <property type="term" value="P:chemotaxis"/>
    <property type="evidence" value="ECO:0007669"/>
    <property type="project" value="UniProtKB-ARBA"/>
</dbReference>
<evidence type="ECO:0000256" key="5">
    <source>
        <dbReference type="SAM" id="Phobius"/>
    </source>
</evidence>
<dbReference type="PANTHER" id="PTHR32089:SF55">
    <property type="entry name" value="METHYL ACCEPTING SENSORY TRANSDUCER WITH CACHE_2 SMALL MOLECULE BINDING DOMAIN"/>
    <property type="match status" value="1"/>
</dbReference>
<keyword evidence="9" id="KW-1185">Reference proteome</keyword>
<dbReference type="PROSITE" id="PS50885">
    <property type="entry name" value="HAMP"/>
    <property type="match status" value="1"/>
</dbReference>